<protein>
    <submittedName>
        <fullName evidence="1">Uncharacterized protein</fullName>
    </submittedName>
</protein>
<organism evidence="1 2">
    <name type="scientific">Planctopirus hydrillae</name>
    <dbReference type="NCBI Taxonomy" id="1841610"/>
    <lineage>
        <taxon>Bacteria</taxon>
        <taxon>Pseudomonadati</taxon>
        <taxon>Planctomycetota</taxon>
        <taxon>Planctomycetia</taxon>
        <taxon>Planctomycetales</taxon>
        <taxon>Planctomycetaceae</taxon>
        <taxon>Planctopirus</taxon>
    </lineage>
</organism>
<sequence>MFAIQTVRKLSLDLLLSASMCFQLLTINNIRKAGMLALSYGRRKMSGTSAFGFCHKHDFDWSLAAFL</sequence>
<evidence type="ECO:0000313" key="1">
    <source>
        <dbReference type="EMBL" id="ODA36707.1"/>
    </source>
</evidence>
<evidence type="ECO:0000313" key="2">
    <source>
        <dbReference type="Proteomes" id="UP000094828"/>
    </source>
</evidence>
<comment type="caution">
    <text evidence="1">The sequence shown here is derived from an EMBL/GenBank/DDBJ whole genome shotgun (WGS) entry which is preliminary data.</text>
</comment>
<gene>
    <name evidence="1" type="ORF">A6X21_15290</name>
</gene>
<dbReference type="Proteomes" id="UP000094828">
    <property type="component" value="Unassembled WGS sequence"/>
</dbReference>
<keyword evidence="2" id="KW-1185">Reference proteome</keyword>
<proteinExistence type="predicted"/>
<name>A0A1C3ETP4_9PLAN</name>
<reference evidence="1 2" key="1">
    <citation type="submission" date="2016-05" db="EMBL/GenBank/DDBJ databases">
        <title>Genomic and physiological characterization of Planctopirus sp. isolated from fresh water lake.</title>
        <authorList>
            <person name="Subhash Y."/>
            <person name="Ramana C."/>
        </authorList>
    </citation>
    <scope>NUCLEOTIDE SEQUENCE [LARGE SCALE GENOMIC DNA]</scope>
    <source>
        <strain evidence="1 2">JC280</strain>
    </source>
</reference>
<accession>A0A1C3ETP4</accession>
<dbReference type="AlphaFoldDB" id="A0A1C3ETP4"/>
<dbReference type="EMBL" id="LYDR01000004">
    <property type="protein sequence ID" value="ODA36707.1"/>
    <property type="molecule type" value="Genomic_DNA"/>
</dbReference>